<proteinExistence type="predicted"/>
<evidence type="ECO:0000256" key="1">
    <source>
        <dbReference type="SAM" id="Phobius"/>
    </source>
</evidence>
<gene>
    <name evidence="2" type="ORF">ACFQKB_21960</name>
</gene>
<reference evidence="3" key="1">
    <citation type="journal article" date="2019" name="Int. J. Syst. Evol. Microbiol.">
        <title>The Global Catalogue of Microorganisms (GCM) 10K type strain sequencing project: providing services to taxonomists for standard genome sequencing and annotation.</title>
        <authorList>
            <consortium name="The Broad Institute Genomics Platform"/>
            <consortium name="The Broad Institute Genome Sequencing Center for Infectious Disease"/>
            <person name="Wu L."/>
            <person name="Ma J."/>
        </authorList>
    </citation>
    <scope>NUCLEOTIDE SEQUENCE [LARGE SCALE GENOMIC DNA]</scope>
    <source>
        <strain evidence="3">JCM 3369</strain>
    </source>
</reference>
<keyword evidence="1" id="KW-0812">Transmembrane</keyword>
<dbReference type="RefSeq" id="WP_160826588.1">
    <property type="nucleotide sequence ID" value="NZ_JBHSXE010000001.1"/>
</dbReference>
<feature type="transmembrane region" description="Helical" evidence="1">
    <location>
        <begin position="88"/>
        <end position="114"/>
    </location>
</feature>
<keyword evidence="1" id="KW-0472">Membrane</keyword>
<keyword evidence="1" id="KW-1133">Transmembrane helix</keyword>
<protein>
    <submittedName>
        <fullName evidence="2">ABC transporter permease subunit</fullName>
    </submittedName>
</protein>
<organism evidence="2 3">
    <name type="scientific">Actinomadura yumaensis</name>
    <dbReference type="NCBI Taxonomy" id="111807"/>
    <lineage>
        <taxon>Bacteria</taxon>
        <taxon>Bacillati</taxon>
        <taxon>Actinomycetota</taxon>
        <taxon>Actinomycetes</taxon>
        <taxon>Streptosporangiales</taxon>
        <taxon>Thermomonosporaceae</taxon>
        <taxon>Actinomadura</taxon>
    </lineage>
</organism>
<feature type="transmembrane region" description="Helical" evidence="1">
    <location>
        <begin position="165"/>
        <end position="184"/>
    </location>
</feature>
<dbReference type="EMBL" id="JBHSXS010000013">
    <property type="protein sequence ID" value="MFC6882436.1"/>
    <property type="molecule type" value="Genomic_DNA"/>
</dbReference>
<feature type="transmembrane region" description="Helical" evidence="1">
    <location>
        <begin position="219"/>
        <end position="239"/>
    </location>
</feature>
<keyword evidence="3" id="KW-1185">Reference proteome</keyword>
<feature type="transmembrane region" description="Helical" evidence="1">
    <location>
        <begin position="134"/>
        <end position="158"/>
    </location>
</feature>
<accession>A0ABW2CKW4</accession>
<dbReference type="Proteomes" id="UP001596380">
    <property type="component" value="Unassembled WGS sequence"/>
</dbReference>
<evidence type="ECO:0000313" key="3">
    <source>
        <dbReference type="Proteomes" id="UP001596380"/>
    </source>
</evidence>
<name>A0ABW2CKW4_9ACTN</name>
<sequence length="244" mass="24898">MRSAYWTVAVAVAFVPLSVLLAMQAAHIWDGLSAERREGFGLASLADLAAWAAALCLGVLGVLSVTSEYRTGMIRVTLAAVPARRTVLAAKAAVVAAVALAAGEAVAFTTFLATRGVIGDRPISGYTSAFGDEAVELAAAGASVAAFALFGVGLAFVLRSTAGSIVSLALVWHVVPVMVGNLPAPWNDRIGSFMLGGLPAQIGRKDQNSIYGELLPPGAAALVLLAYAVVPLAAAAIVLTRRDA</sequence>
<comment type="caution">
    <text evidence="2">The sequence shown here is derived from an EMBL/GenBank/DDBJ whole genome shotgun (WGS) entry which is preliminary data.</text>
</comment>
<evidence type="ECO:0000313" key="2">
    <source>
        <dbReference type="EMBL" id="MFC6882436.1"/>
    </source>
</evidence>
<feature type="transmembrane region" description="Helical" evidence="1">
    <location>
        <begin position="49"/>
        <end position="67"/>
    </location>
</feature>